<evidence type="ECO:0000259" key="1">
    <source>
        <dbReference type="Pfam" id="PF06114"/>
    </source>
</evidence>
<dbReference type="EMBL" id="LR134493">
    <property type="protein sequence ID" value="VEI63293.1"/>
    <property type="molecule type" value="Genomic_DNA"/>
</dbReference>
<dbReference type="GO" id="GO:0016787">
    <property type="term" value="F:hydrolase activity"/>
    <property type="evidence" value="ECO:0007669"/>
    <property type="project" value="UniProtKB-KW"/>
</dbReference>
<gene>
    <name evidence="2" type="primary">immA</name>
    <name evidence="2" type="ORF">NCTC10036_01462</name>
</gene>
<name>A0A448S6F8_SERRU</name>
<evidence type="ECO:0000313" key="3">
    <source>
        <dbReference type="Proteomes" id="UP000281904"/>
    </source>
</evidence>
<dbReference type="Gene3D" id="1.10.10.2910">
    <property type="match status" value="1"/>
</dbReference>
<dbReference type="InterPro" id="IPR052345">
    <property type="entry name" value="Rad_response_metalloprotease"/>
</dbReference>
<organism evidence="2 3">
    <name type="scientific">Serratia rubidaea</name>
    <name type="common">Serratia marinorubra</name>
    <dbReference type="NCBI Taxonomy" id="61652"/>
    <lineage>
        <taxon>Bacteria</taxon>
        <taxon>Pseudomonadati</taxon>
        <taxon>Pseudomonadota</taxon>
        <taxon>Gammaproteobacteria</taxon>
        <taxon>Enterobacterales</taxon>
        <taxon>Yersiniaceae</taxon>
        <taxon>Serratia</taxon>
    </lineage>
</organism>
<accession>A0A448S6F8</accession>
<dbReference type="Proteomes" id="UP000281904">
    <property type="component" value="Chromosome"/>
</dbReference>
<sequence length="181" mass="20959">MAILKRKVSSSSAFLPVDMMDLNNPQDVIEYALTLNVKPIPFDLDDFINKIGIELRRIVMADDISGKLQKNDKGKWVISVNSLHHQKRQRFTLAHELGHYFLHRNRAIEFIDKALYRSSQMDSMEYEANNFAGALLMPKKTLTEFIKMEGTNAEIISDYFDVSVLAAKIRVETLQRKLYEY</sequence>
<dbReference type="InterPro" id="IPR010359">
    <property type="entry name" value="IrrE_HExxH"/>
</dbReference>
<protein>
    <submittedName>
        <fullName evidence="2">Metallopeptidase immA</fullName>
        <ecNumber evidence="2">3.4.-.-</ecNumber>
    </submittedName>
</protein>
<dbReference type="EC" id="3.4.-.-" evidence="2"/>
<proteinExistence type="predicted"/>
<evidence type="ECO:0000313" key="2">
    <source>
        <dbReference type="EMBL" id="VEI63293.1"/>
    </source>
</evidence>
<dbReference type="RefSeq" id="WP_164722761.1">
    <property type="nucleotide sequence ID" value="NZ_JAMWJM010000005.1"/>
</dbReference>
<dbReference type="PANTHER" id="PTHR43236">
    <property type="entry name" value="ANTITOXIN HIGA1"/>
    <property type="match status" value="1"/>
</dbReference>
<dbReference type="AlphaFoldDB" id="A0A448S6F8"/>
<dbReference type="PANTHER" id="PTHR43236:SF2">
    <property type="entry name" value="BLL0069 PROTEIN"/>
    <property type="match status" value="1"/>
</dbReference>
<dbReference type="Pfam" id="PF06114">
    <property type="entry name" value="Peptidase_M78"/>
    <property type="match status" value="1"/>
</dbReference>
<reference evidence="2 3" key="1">
    <citation type="submission" date="2018-12" db="EMBL/GenBank/DDBJ databases">
        <authorList>
            <consortium name="Pathogen Informatics"/>
        </authorList>
    </citation>
    <scope>NUCLEOTIDE SEQUENCE [LARGE SCALE GENOMIC DNA]</scope>
    <source>
        <strain evidence="2 3">NCTC10036</strain>
    </source>
</reference>
<keyword evidence="2" id="KW-0378">Hydrolase</keyword>
<feature type="domain" description="IrrE N-terminal-like" evidence="1">
    <location>
        <begin position="52"/>
        <end position="171"/>
    </location>
</feature>